<feature type="transmembrane region" description="Helical" evidence="1">
    <location>
        <begin position="153"/>
        <end position="172"/>
    </location>
</feature>
<feature type="transmembrane region" description="Helical" evidence="1">
    <location>
        <begin position="241"/>
        <end position="259"/>
    </location>
</feature>
<name>A0ABS9VNX5_9SPHN</name>
<keyword evidence="1" id="KW-0812">Transmembrane</keyword>
<organism evidence="2 3">
    <name type="scientific">Sphingomonas telluris</name>
    <dbReference type="NCBI Taxonomy" id="2907998"/>
    <lineage>
        <taxon>Bacteria</taxon>
        <taxon>Pseudomonadati</taxon>
        <taxon>Pseudomonadota</taxon>
        <taxon>Alphaproteobacteria</taxon>
        <taxon>Sphingomonadales</taxon>
        <taxon>Sphingomonadaceae</taxon>
        <taxon>Sphingomonas</taxon>
    </lineage>
</organism>
<sequence length="274" mass="30544">MATVAGRFSSQEQRRDELSGTPRAHAIDRWIFVFTAAWFIVIVLTGFIPDSLMKVAAVQAGQRPPFPTVLHFHAVLMGSFLLLLLTQSLLMATGRAELHMRLGMAAFALVPALVVVGLILAPTMYHQVWNFAQTAPADVRPQMEERLLALDNILLLQMRIGIAFPLFMAMGLKARRGNSGLHKRMIFLATAMPLPAAIDRMSWLPTTLPASPIATDLYVLLAVSPLFVWDVVRNRRVHEAYWIWLAINVPLAILINLLWNTPAWHAAARQIMGV</sequence>
<keyword evidence="1" id="KW-1133">Transmembrane helix</keyword>
<feature type="transmembrane region" description="Helical" evidence="1">
    <location>
        <begin position="30"/>
        <end position="49"/>
    </location>
</feature>
<feature type="transmembrane region" description="Helical" evidence="1">
    <location>
        <begin position="184"/>
        <end position="203"/>
    </location>
</feature>
<dbReference type="EMBL" id="JAKZHW010000002">
    <property type="protein sequence ID" value="MCH8616680.1"/>
    <property type="molecule type" value="Genomic_DNA"/>
</dbReference>
<dbReference type="Proteomes" id="UP001203058">
    <property type="component" value="Unassembled WGS sequence"/>
</dbReference>
<gene>
    <name evidence="2" type="ORF">LZ016_11290</name>
</gene>
<evidence type="ECO:0000313" key="2">
    <source>
        <dbReference type="EMBL" id="MCH8616680.1"/>
    </source>
</evidence>
<accession>A0ABS9VNX5</accession>
<keyword evidence="3" id="KW-1185">Reference proteome</keyword>
<evidence type="ECO:0000256" key="1">
    <source>
        <dbReference type="SAM" id="Phobius"/>
    </source>
</evidence>
<dbReference type="RefSeq" id="WP_241447577.1">
    <property type="nucleotide sequence ID" value="NZ_JAKZHW010000002.1"/>
</dbReference>
<feature type="transmembrane region" description="Helical" evidence="1">
    <location>
        <begin position="209"/>
        <end position="229"/>
    </location>
</feature>
<protein>
    <submittedName>
        <fullName evidence="2">Uncharacterized protein</fullName>
    </submittedName>
</protein>
<comment type="caution">
    <text evidence="2">The sequence shown here is derived from an EMBL/GenBank/DDBJ whole genome shotgun (WGS) entry which is preliminary data.</text>
</comment>
<reference evidence="2 3" key="1">
    <citation type="submission" date="2022-03" db="EMBL/GenBank/DDBJ databases">
        <authorList>
            <person name="Jo J.-H."/>
            <person name="Im W.-T."/>
        </authorList>
    </citation>
    <scope>NUCLEOTIDE SEQUENCE [LARGE SCALE GENOMIC DNA]</scope>
    <source>
        <strain evidence="2 3">SM33</strain>
    </source>
</reference>
<proteinExistence type="predicted"/>
<evidence type="ECO:0000313" key="3">
    <source>
        <dbReference type="Proteomes" id="UP001203058"/>
    </source>
</evidence>
<keyword evidence="1" id="KW-0472">Membrane</keyword>
<feature type="transmembrane region" description="Helical" evidence="1">
    <location>
        <begin position="102"/>
        <end position="121"/>
    </location>
</feature>
<feature type="transmembrane region" description="Helical" evidence="1">
    <location>
        <begin position="69"/>
        <end position="90"/>
    </location>
</feature>